<dbReference type="AlphaFoldDB" id="A0A1M5MLX5"/>
<gene>
    <name evidence="2" type="ORF">SAMN04488109_1812</name>
</gene>
<reference evidence="2 3" key="1">
    <citation type="submission" date="2016-11" db="EMBL/GenBank/DDBJ databases">
        <authorList>
            <person name="Jaros S."/>
            <person name="Januszkiewicz K."/>
            <person name="Wedrychowicz H."/>
        </authorList>
    </citation>
    <scope>NUCLEOTIDE SEQUENCE [LARGE SCALE GENOMIC DNA]</scope>
    <source>
        <strain evidence="2 3">DSM 24574</strain>
    </source>
</reference>
<evidence type="ECO:0000313" key="2">
    <source>
        <dbReference type="EMBL" id="SHG78271.1"/>
    </source>
</evidence>
<protein>
    <submittedName>
        <fullName evidence="2">Uncharacterized protein</fullName>
    </submittedName>
</protein>
<proteinExistence type="predicted"/>
<dbReference type="EMBL" id="FQWQ01000001">
    <property type="protein sequence ID" value="SHG78271.1"/>
    <property type="molecule type" value="Genomic_DNA"/>
</dbReference>
<accession>A0A1M5MLX5</accession>
<keyword evidence="1" id="KW-1133">Transmembrane helix</keyword>
<keyword evidence="1" id="KW-0812">Transmembrane</keyword>
<dbReference type="Proteomes" id="UP000184212">
    <property type="component" value="Unassembled WGS sequence"/>
</dbReference>
<keyword evidence="1" id="KW-0472">Membrane</keyword>
<organism evidence="2 3">
    <name type="scientific">Chryseolinea serpens</name>
    <dbReference type="NCBI Taxonomy" id="947013"/>
    <lineage>
        <taxon>Bacteria</taxon>
        <taxon>Pseudomonadati</taxon>
        <taxon>Bacteroidota</taxon>
        <taxon>Cytophagia</taxon>
        <taxon>Cytophagales</taxon>
        <taxon>Fulvivirgaceae</taxon>
        <taxon>Chryseolinea</taxon>
    </lineage>
</organism>
<evidence type="ECO:0000256" key="1">
    <source>
        <dbReference type="SAM" id="Phobius"/>
    </source>
</evidence>
<evidence type="ECO:0000313" key="3">
    <source>
        <dbReference type="Proteomes" id="UP000184212"/>
    </source>
</evidence>
<keyword evidence="3" id="KW-1185">Reference proteome</keyword>
<sequence length="72" mass="7841">MDRRGKADWHYKAININKVGDIFAGIFTNPSLAGRIIIPMPPSKCKVLSSSVFGANLTFSFWVVLLSVGACL</sequence>
<name>A0A1M5MLX5_9BACT</name>
<feature type="transmembrane region" description="Helical" evidence="1">
    <location>
        <begin position="47"/>
        <end position="70"/>
    </location>
</feature>